<sequence>MNPSKIIPHKFQGCTVFRKQSHFPAHGTVKNPGRIVGTGAKENFELPCVLSAGSAARRDAKGIDLVEPLSLRVVIAEHTEFMLGEPCECFKCPVSLQAWALCR</sequence>
<dbReference type="EMBL" id="BMHL01000001">
    <property type="protein sequence ID" value="GGC24488.1"/>
    <property type="molecule type" value="Genomic_DNA"/>
</dbReference>
<evidence type="ECO:0000313" key="2">
    <source>
        <dbReference type="Proteomes" id="UP000602004"/>
    </source>
</evidence>
<evidence type="ECO:0000313" key="1">
    <source>
        <dbReference type="EMBL" id="GGC24488.1"/>
    </source>
</evidence>
<proteinExistence type="predicted"/>
<protein>
    <submittedName>
        <fullName evidence="1">Uncharacterized protein</fullName>
    </submittedName>
</protein>
<dbReference type="Proteomes" id="UP000602004">
    <property type="component" value="Unassembled WGS sequence"/>
</dbReference>
<reference evidence="2" key="1">
    <citation type="journal article" date="2019" name="Int. J. Syst. Evol. Microbiol.">
        <title>The Global Catalogue of Microorganisms (GCM) 10K type strain sequencing project: providing services to taxonomists for standard genome sequencing and annotation.</title>
        <authorList>
            <consortium name="The Broad Institute Genomics Platform"/>
            <consortium name="The Broad Institute Genome Sequencing Center for Infectious Disease"/>
            <person name="Wu L."/>
            <person name="Ma J."/>
        </authorList>
    </citation>
    <scope>NUCLEOTIDE SEQUENCE [LARGE SCALE GENOMIC DNA]</scope>
    <source>
        <strain evidence="2">CGMCC 1.15103</strain>
    </source>
</reference>
<keyword evidence="2" id="KW-1185">Reference proteome</keyword>
<comment type="caution">
    <text evidence="1">The sequence shown here is derived from an EMBL/GenBank/DDBJ whole genome shotgun (WGS) entry which is preliminary data.</text>
</comment>
<accession>A0ABQ1LGY7</accession>
<organism evidence="1 2">
    <name type="scientific">Paraburkholderia caffeinilytica</name>
    <dbReference type="NCBI Taxonomy" id="1761016"/>
    <lineage>
        <taxon>Bacteria</taxon>
        <taxon>Pseudomonadati</taxon>
        <taxon>Pseudomonadota</taxon>
        <taxon>Betaproteobacteria</taxon>
        <taxon>Burkholderiales</taxon>
        <taxon>Burkholderiaceae</taxon>
        <taxon>Paraburkholderia</taxon>
    </lineage>
</organism>
<gene>
    <name evidence="1" type="ORF">GCM10011400_08580</name>
</gene>
<name>A0ABQ1LGY7_9BURK</name>